<gene>
    <name evidence="1" type="ORF">MPOCJGCO_2146</name>
</gene>
<dbReference type="SUPFAM" id="SSF52540">
    <property type="entry name" value="P-loop containing nucleoside triphosphate hydrolases"/>
    <property type="match status" value="1"/>
</dbReference>
<reference evidence="1" key="1">
    <citation type="journal article" date="2021" name="Front. Microbiol.">
        <title>Comprehensive Comparative Genomics and Phenotyping of Methylobacterium Species.</title>
        <authorList>
            <person name="Alessa O."/>
            <person name="Ogura Y."/>
            <person name="Fujitani Y."/>
            <person name="Takami H."/>
            <person name="Hayashi T."/>
            <person name="Sahin N."/>
            <person name="Tani A."/>
        </authorList>
    </citation>
    <scope>NUCLEOTIDE SEQUENCE</scope>
    <source>
        <strain evidence="1">DSM 23632</strain>
    </source>
</reference>
<comment type="caution">
    <text evidence="1">The sequence shown here is derived from an EMBL/GenBank/DDBJ whole genome shotgun (WGS) entry which is preliminary data.</text>
</comment>
<dbReference type="InterPro" id="IPR050625">
    <property type="entry name" value="ParA/MinD_ATPase"/>
</dbReference>
<evidence type="ECO:0000313" key="1">
    <source>
        <dbReference type="EMBL" id="GJE60037.1"/>
    </source>
</evidence>
<keyword evidence="2" id="KW-1185">Reference proteome</keyword>
<dbReference type="InterPro" id="IPR027417">
    <property type="entry name" value="P-loop_NTPase"/>
</dbReference>
<sequence>MATVQCFIVGADREDGCRRLLAGIAQPVSRATVSVASLSALGGDPRFLQAARPLVLVGDMPAEPVTAAEVVAFAQEQRGHAFTVYVADTIAPDDYKQLVRSGAAEWIQWGSAAQELHDLAARLHGADLVERTARIVSFLPSKGGVGNTTLVVEAASCLAGRLKRGGGRIAVLDLNLQGGTLADILDLEPRFDIGEVMGRPERLDEQLIGVFTSRHSDRLDVFASPARRIGPEEIDPQIVFAFIDSISTRYELILFDLPQHWLSWTDSLIKGSDAVVLTGSTNVPALRKLTGKLAYLKEMGVPENRIATVLNGAEVDLLGRVARRAEIERVLNGQRCLFVRRDGAAVDEAADVGRPLSETAPSSRIGRDVRALADWIEAATGRLAGTEPQAAATGAAA</sequence>
<dbReference type="InterPro" id="IPR017746">
    <property type="entry name" value="Cellulose_synthase_operon_BcsQ"/>
</dbReference>
<dbReference type="PANTHER" id="PTHR43384">
    <property type="entry name" value="SEPTUM SITE-DETERMINING PROTEIN MIND HOMOLOG, CHLOROPLASTIC-RELATED"/>
    <property type="match status" value="1"/>
</dbReference>
<dbReference type="PANTHER" id="PTHR43384:SF13">
    <property type="entry name" value="SLR0110 PROTEIN"/>
    <property type="match status" value="1"/>
</dbReference>
<evidence type="ECO:0008006" key="3">
    <source>
        <dbReference type="Google" id="ProtNLM"/>
    </source>
</evidence>
<name>A0ABQ4U123_9HYPH</name>
<dbReference type="Proteomes" id="UP001055057">
    <property type="component" value="Unassembled WGS sequence"/>
</dbReference>
<organism evidence="1 2">
    <name type="scientific">Methylobacterium trifolii</name>
    <dbReference type="NCBI Taxonomy" id="1003092"/>
    <lineage>
        <taxon>Bacteria</taxon>
        <taxon>Pseudomonadati</taxon>
        <taxon>Pseudomonadota</taxon>
        <taxon>Alphaproteobacteria</taxon>
        <taxon>Hyphomicrobiales</taxon>
        <taxon>Methylobacteriaceae</taxon>
        <taxon>Methylobacterium</taxon>
    </lineage>
</organism>
<accession>A0ABQ4U123</accession>
<dbReference type="Gene3D" id="3.40.50.300">
    <property type="entry name" value="P-loop containing nucleotide triphosphate hydrolases"/>
    <property type="match status" value="1"/>
</dbReference>
<proteinExistence type="predicted"/>
<protein>
    <recommendedName>
        <fullName evidence="3">AAA domain-containing protein</fullName>
    </recommendedName>
</protein>
<reference evidence="1" key="2">
    <citation type="submission" date="2021-08" db="EMBL/GenBank/DDBJ databases">
        <authorList>
            <person name="Tani A."/>
            <person name="Ola A."/>
            <person name="Ogura Y."/>
            <person name="Katsura K."/>
            <person name="Hayashi T."/>
        </authorList>
    </citation>
    <scope>NUCLEOTIDE SEQUENCE</scope>
    <source>
        <strain evidence="1">DSM 23632</strain>
    </source>
</reference>
<evidence type="ECO:0000313" key="2">
    <source>
        <dbReference type="Proteomes" id="UP001055057"/>
    </source>
</evidence>
<dbReference type="Pfam" id="PF06564">
    <property type="entry name" value="CBP_BcsQ"/>
    <property type="match status" value="1"/>
</dbReference>
<dbReference type="EMBL" id="BPRB01000114">
    <property type="protein sequence ID" value="GJE60037.1"/>
    <property type="molecule type" value="Genomic_DNA"/>
</dbReference>